<dbReference type="STRING" id="1245469.S58_44140"/>
<dbReference type="AlphaFoldDB" id="M4Z9K2"/>
<protein>
    <recommendedName>
        <fullName evidence="3">MarR family transcriptional regulator</fullName>
    </recommendedName>
</protein>
<gene>
    <name evidence="1" type="ORF">S58_44140</name>
</gene>
<reference evidence="1 2" key="1">
    <citation type="journal article" date="2013" name="Appl. Environ. Microbiol.">
        <title>Genome analysis suggests that the soil oligotrophic bacterium Agromonas oligotrophica (Bradyrhizobium oligotrophicum) is a nitrogen-fixing symbiont of Aeschynomene indica.</title>
        <authorList>
            <person name="Okubo T."/>
            <person name="Fukushima S."/>
            <person name="Itakura M."/>
            <person name="Oshima K."/>
            <person name="Longtonglang A."/>
            <person name="Teaumroong N."/>
            <person name="Mitsui H."/>
            <person name="Hattori M."/>
            <person name="Hattori R."/>
            <person name="Hattori T."/>
            <person name="Minamisawa K."/>
        </authorList>
    </citation>
    <scope>NUCLEOTIDE SEQUENCE [LARGE SCALE GENOMIC DNA]</scope>
    <source>
        <strain evidence="1 2">S58</strain>
    </source>
</reference>
<dbReference type="HOGENOM" id="CLU_2274497_0_0_5"/>
<dbReference type="eggNOG" id="ENOG5030MTB">
    <property type="taxonomic scope" value="Bacteria"/>
</dbReference>
<name>M4Z9K2_9BRAD</name>
<keyword evidence="2" id="KW-1185">Reference proteome</keyword>
<proteinExistence type="predicted"/>
<evidence type="ECO:0008006" key="3">
    <source>
        <dbReference type="Google" id="ProtNLM"/>
    </source>
</evidence>
<dbReference type="EMBL" id="AP012603">
    <property type="protein sequence ID" value="BAM90399.1"/>
    <property type="molecule type" value="Genomic_DNA"/>
</dbReference>
<dbReference type="RefSeq" id="WP_015667504.1">
    <property type="nucleotide sequence ID" value="NC_020453.1"/>
</dbReference>
<organism evidence="1 2">
    <name type="scientific">Bradyrhizobium oligotrophicum S58</name>
    <dbReference type="NCBI Taxonomy" id="1245469"/>
    <lineage>
        <taxon>Bacteria</taxon>
        <taxon>Pseudomonadati</taxon>
        <taxon>Pseudomonadota</taxon>
        <taxon>Alphaproteobacteria</taxon>
        <taxon>Hyphomicrobiales</taxon>
        <taxon>Nitrobacteraceae</taxon>
        <taxon>Bradyrhizobium</taxon>
    </lineage>
</organism>
<dbReference type="KEGG" id="aol:S58_44140"/>
<sequence>MDTSDELLKAILATVARNTFPPAVITKIVAPTSGSEKQLLAYNLCDGQTPQAEICKKAKLDKGSFSRSLTKWIEAGVVVRIGSERLPLHVYPLTKVSARDED</sequence>
<dbReference type="OrthoDB" id="8265812at2"/>
<evidence type="ECO:0000313" key="2">
    <source>
        <dbReference type="Proteomes" id="UP000011841"/>
    </source>
</evidence>
<dbReference type="Proteomes" id="UP000011841">
    <property type="component" value="Chromosome"/>
</dbReference>
<dbReference type="GeneID" id="301821011"/>
<evidence type="ECO:0000313" key="1">
    <source>
        <dbReference type="EMBL" id="BAM90399.1"/>
    </source>
</evidence>
<accession>M4Z9K2</accession>